<dbReference type="Proteomes" id="UP000245577">
    <property type="component" value="Unassembled WGS sequence"/>
</dbReference>
<reference evidence="1 2" key="1">
    <citation type="submission" date="2017-03" db="EMBL/GenBank/DDBJ databases">
        <title>Genome sequence of Methanobrevibacter wosei.</title>
        <authorList>
            <person name="Poehlein A."/>
            <person name="Seedorf H."/>
            <person name="Daniel R."/>
        </authorList>
    </citation>
    <scope>NUCLEOTIDE SEQUENCE [LARGE SCALE GENOMIC DNA]</scope>
    <source>
        <strain evidence="1 2">DSM 11979</strain>
    </source>
</reference>
<dbReference type="EMBL" id="MZGU01000001">
    <property type="protein sequence ID" value="PWB87240.1"/>
    <property type="molecule type" value="Genomic_DNA"/>
</dbReference>
<gene>
    <name evidence="1" type="ORF">MBBWO_00180</name>
</gene>
<evidence type="ECO:0000313" key="1">
    <source>
        <dbReference type="EMBL" id="PWB87240.1"/>
    </source>
</evidence>
<dbReference type="OrthoDB" id="134879at2157"/>
<dbReference type="AlphaFoldDB" id="A0A2U1S9R2"/>
<keyword evidence="2" id="KW-1185">Reference proteome</keyword>
<organism evidence="1 2">
    <name type="scientific">Methanobrevibacter woesei</name>
    <dbReference type="NCBI Taxonomy" id="190976"/>
    <lineage>
        <taxon>Archaea</taxon>
        <taxon>Methanobacteriati</taxon>
        <taxon>Methanobacteriota</taxon>
        <taxon>Methanomada group</taxon>
        <taxon>Methanobacteria</taxon>
        <taxon>Methanobacteriales</taxon>
        <taxon>Methanobacteriaceae</taxon>
        <taxon>Methanobrevibacter</taxon>
    </lineage>
</organism>
<protein>
    <recommendedName>
        <fullName evidence="3">EVE domain protein</fullName>
    </recommendedName>
</protein>
<name>A0A2U1S9R2_9EURY</name>
<accession>A0A2U1S9R2</accession>
<sequence>MSDFDKYPKMWMVRAGNESFLVEYFIKYNIVAVGWDVPNLKNMTKDKIFFLIEYQYEYKKPATRTRYTNQLIAFFNEICIGDYVLTYNRYSKDYYLGIICSDYYFNEDIIPLSHPYYDFSFYAHIRDVKWITKFKRNEVDERYRKKLNNFSTVFKIKDELKENILQITGEI</sequence>
<evidence type="ECO:0000313" key="2">
    <source>
        <dbReference type="Proteomes" id="UP000245577"/>
    </source>
</evidence>
<dbReference type="RefSeq" id="WP_116668855.1">
    <property type="nucleotide sequence ID" value="NZ_JALEWY010000007.1"/>
</dbReference>
<comment type="caution">
    <text evidence="1">The sequence shown here is derived from an EMBL/GenBank/DDBJ whole genome shotgun (WGS) entry which is preliminary data.</text>
</comment>
<evidence type="ECO:0008006" key="3">
    <source>
        <dbReference type="Google" id="ProtNLM"/>
    </source>
</evidence>
<proteinExistence type="predicted"/>